<evidence type="ECO:0000313" key="1">
    <source>
        <dbReference type="EMBL" id="CAA6802648.1"/>
    </source>
</evidence>
<protein>
    <submittedName>
        <fullName evidence="1">Uncharacterized protein</fullName>
    </submittedName>
</protein>
<gene>
    <name evidence="1" type="ORF">HELGO_WM29220</name>
</gene>
<accession>A0A6S6SIL2</accession>
<sequence>MIRKASCTLLLWTVLFYQTVLAIDDVPLDLDLLEFLGTIAGLESMGVDIDLILDDPESTEVVVENNGEDNE</sequence>
<reference evidence="1" key="1">
    <citation type="submission" date="2020-01" db="EMBL/GenBank/DDBJ databases">
        <authorList>
            <person name="Meier V. D."/>
            <person name="Meier V D."/>
        </authorList>
    </citation>
    <scope>NUCLEOTIDE SEQUENCE</scope>
    <source>
        <strain evidence="1">HLG_WM_MAG_09</strain>
    </source>
</reference>
<dbReference type="AlphaFoldDB" id="A0A6S6SIL2"/>
<dbReference type="EMBL" id="CACVAT010000046">
    <property type="protein sequence ID" value="CAA6802648.1"/>
    <property type="molecule type" value="Genomic_DNA"/>
</dbReference>
<proteinExistence type="predicted"/>
<name>A0A6S6SIL2_9GAMM</name>
<organism evidence="1">
    <name type="scientific">uncultured Thiotrichaceae bacterium</name>
    <dbReference type="NCBI Taxonomy" id="298394"/>
    <lineage>
        <taxon>Bacteria</taxon>
        <taxon>Pseudomonadati</taxon>
        <taxon>Pseudomonadota</taxon>
        <taxon>Gammaproteobacteria</taxon>
        <taxon>Thiotrichales</taxon>
        <taxon>Thiotrichaceae</taxon>
        <taxon>environmental samples</taxon>
    </lineage>
</organism>